<dbReference type="Proteomes" id="UP000245207">
    <property type="component" value="Unassembled WGS sequence"/>
</dbReference>
<feature type="domain" description="Photolyase/cryptochrome alpha/beta" evidence="1">
    <location>
        <begin position="1"/>
        <end position="64"/>
    </location>
</feature>
<keyword evidence="2" id="KW-0456">Lyase</keyword>
<dbReference type="OrthoDB" id="435881at2759"/>
<name>A0A2U1KP45_ARTAN</name>
<comment type="caution">
    <text evidence="2">The sequence shown here is derived from an EMBL/GenBank/DDBJ whole genome shotgun (WGS) entry which is preliminary data.</text>
</comment>
<dbReference type="SUPFAM" id="SSF52425">
    <property type="entry name" value="Cryptochrome/photolyase, N-terminal domain"/>
    <property type="match status" value="1"/>
</dbReference>
<dbReference type="InterPro" id="IPR036155">
    <property type="entry name" value="Crypto/Photolyase_N_sf"/>
</dbReference>
<dbReference type="GO" id="GO:0016829">
    <property type="term" value="F:lyase activity"/>
    <property type="evidence" value="ECO:0007669"/>
    <property type="project" value="UniProtKB-KW"/>
</dbReference>
<evidence type="ECO:0000313" key="2">
    <source>
        <dbReference type="EMBL" id="PWA38540.1"/>
    </source>
</evidence>
<keyword evidence="3" id="KW-1185">Reference proteome</keyword>
<dbReference type="Pfam" id="PF00875">
    <property type="entry name" value="DNA_photolyase"/>
    <property type="match status" value="1"/>
</dbReference>
<proteinExistence type="predicted"/>
<gene>
    <name evidence="2" type="ORF">CTI12_AA580420</name>
</gene>
<evidence type="ECO:0000313" key="3">
    <source>
        <dbReference type="Proteomes" id="UP000245207"/>
    </source>
</evidence>
<accession>A0A2U1KP45</accession>
<protein>
    <submittedName>
        <fullName evidence="2">DNA photolyase</fullName>
    </submittedName>
</protein>
<organism evidence="2 3">
    <name type="scientific">Artemisia annua</name>
    <name type="common">Sweet wormwood</name>
    <dbReference type="NCBI Taxonomy" id="35608"/>
    <lineage>
        <taxon>Eukaryota</taxon>
        <taxon>Viridiplantae</taxon>
        <taxon>Streptophyta</taxon>
        <taxon>Embryophyta</taxon>
        <taxon>Tracheophyta</taxon>
        <taxon>Spermatophyta</taxon>
        <taxon>Magnoliopsida</taxon>
        <taxon>eudicotyledons</taxon>
        <taxon>Gunneridae</taxon>
        <taxon>Pentapetalae</taxon>
        <taxon>asterids</taxon>
        <taxon>campanulids</taxon>
        <taxon>Asterales</taxon>
        <taxon>Asteraceae</taxon>
        <taxon>Asteroideae</taxon>
        <taxon>Anthemideae</taxon>
        <taxon>Artemisiinae</taxon>
        <taxon>Artemisia</taxon>
    </lineage>
</organism>
<reference evidence="2 3" key="1">
    <citation type="journal article" date="2018" name="Mol. Plant">
        <title>The genome of Artemisia annua provides insight into the evolution of Asteraceae family and artemisinin biosynthesis.</title>
        <authorList>
            <person name="Shen Q."/>
            <person name="Zhang L."/>
            <person name="Liao Z."/>
            <person name="Wang S."/>
            <person name="Yan T."/>
            <person name="Shi P."/>
            <person name="Liu M."/>
            <person name="Fu X."/>
            <person name="Pan Q."/>
            <person name="Wang Y."/>
            <person name="Lv Z."/>
            <person name="Lu X."/>
            <person name="Zhang F."/>
            <person name="Jiang W."/>
            <person name="Ma Y."/>
            <person name="Chen M."/>
            <person name="Hao X."/>
            <person name="Li L."/>
            <person name="Tang Y."/>
            <person name="Lv G."/>
            <person name="Zhou Y."/>
            <person name="Sun X."/>
            <person name="Brodelius P.E."/>
            <person name="Rose J.K.C."/>
            <person name="Tang K."/>
        </authorList>
    </citation>
    <scope>NUCLEOTIDE SEQUENCE [LARGE SCALE GENOMIC DNA]</scope>
    <source>
        <strain evidence="3">cv. Huhao1</strain>
        <tissue evidence="2">Leaf</tissue>
    </source>
</reference>
<sequence>MKLDPSAFSPSLRMAGAKRFRFLLDTLVDLDYSLKNLDSRLLVFHSEPAFELVHLEFQFINLSE</sequence>
<dbReference type="STRING" id="35608.A0A2U1KP45"/>
<dbReference type="InterPro" id="IPR014729">
    <property type="entry name" value="Rossmann-like_a/b/a_fold"/>
</dbReference>
<dbReference type="InterPro" id="IPR006050">
    <property type="entry name" value="DNA_photolyase_N"/>
</dbReference>
<evidence type="ECO:0000259" key="1">
    <source>
        <dbReference type="PROSITE" id="PS51645"/>
    </source>
</evidence>
<dbReference type="Gene3D" id="3.40.50.620">
    <property type="entry name" value="HUPs"/>
    <property type="match status" value="1"/>
</dbReference>
<dbReference type="EMBL" id="PKPP01015531">
    <property type="protein sequence ID" value="PWA38540.1"/>
    <property type="molecule type" value="Genomic_DNA"/>
</dbReference>
<dbReference type="AlphaFoldDB" id="A0A2U1KP45"/>
<dbReference type="PROSITE" id="PS51645">
    <property type="entry name" value="PHR_CRY_ALPHA_BETA"/>
    <property type="match status" value="1"/>
</dbReference>